<dbReference type="AlphaFoldDB" id="A0A1M7QQK4"/>
<reference evidence="2 3" key="1">
    <citation type="submission" date="2016-11" db="EMBL/GenBank/DDBJ databases">
        <authorList>
            <person name="Jaros S."/>
            <person name="Januszkiewicz K."/>
            <person name="Wedrychowicz H."/>
        </authorList>
    </citation>
    <scope>NUCLEOTIDE SEQUENCE [LARGE SCALE GENOMIC DNA]</scope>
    <source>
        <strain evidence="2 3">CGMCC 1.6102</strain>
    </source>
</reference>
<feature type="domain" description="MBG" evidence="1">
    <location>
        <begin position="325"/>
        <end position="378"/>
    </location>
</feature>
<dbReference type="Proteomes" id="UP000184513">
    <property type="component" value="Unassembled WGS sequence"/>
</dbReference>
<dbReference type="InterPro" id="IPR041286">
    <property type="entry name" value="MBG_2"/>
</dbReference>
<evidence type="ECO:0000313" key="3">
    <source>
        <dbReference type="Proteomes" id="UP000184513"/>
    </source>
</evidence>
<feature type="non-terminal residue" evidence="2">
    <location>
        <position position="1"/>
    </location>
</feature>
<feature type="domain" description="MBG" evidence="1">
    <location>
        <begin position="246"/>
        <end position="318"/>
    </location>
</feature>
<feature type="domain" description="MBG" evidence="1">
    <location>
        <begin position="167"/>
        <end position="239"/>
    </location>
</feature>
<keyword evidence="3" id="KW-1185">Reference proteome</keyword>
<dbReference type="STRING" id="388280.SAMN04488057_1221"/>
<accession>A0A1M7QQK4</accession>
<evidence type="ECO:0000259" key="1">
    <source>
        <dbReference type="Pfam" id="PF18676"/>
    </source>
</evidence>
<organism evidence="2 3">
    <name type="scientific">Cyclobacterium lianum</name>
    <dbReference type="NCBI Taxonomy" id="388280"/>
    <lineage>
        <taxon>Bacteria</taxon>
        <taxon>Pseudomonadati</taxon>
        <taxon>Bacteroidota</taxon>
        <taxon>Cytophagia</taxon>
        <taxon>Cytophagales</taxon>
        <taxon>Cyclobacteriaceae</taxon>
        <taxon>Cyclobacterium</taxon>
    </lineage>
</organism>
<dbReference type="Pfam" id="PF18676">
    <property type="entry name" value="MBG_2"/>
    <property type="match status" value="5"/>
</dbReference>
<gene>
    <name evidence="2" type="ORF">SAMN04488057_1221</name>
</gene>
<protein>
    <recommendedName>
        <fullName evidence="1">MBG domain-containing protein</fullName>
    </recommendedName>
</protein>
<sequence length="378" mass="38741">ELEVTQAALTITADDKSKVYGEENPGLTFTYTGLVNGDTEVSDKPAISTTATASSKVGTYPVTLTGGSDDNYAIKLVAGELEVTQAALTITADDKSKVYGEENPALTFTYTGLVNGDTEVSKEPAISTTATASSIVGSYPVTLNGGSDDNYAIKLVAGELEVTPAALTITADDKSKVYGEKTPALTFSYTGLVNGDTEVSDKPAISTTATANSNVGTYPVTLTGGSDDNYAIKLVAGELEVTQAALTITVDDKSKVYGEVNPALTFTYTGLVNGDKEVSTEPAISTTATASSDVGTYPVTLTGGSDDNYAITLVAGDLEVTQAALTITADDKSKVYGEANPELTFTYTGLVNGDTGVSDKPAINTTATASSGVGSYPV</sequence>
<dbReference type="Gene3D" id="3.30.160.710">
    <property type="match status" value="5"/>
</dbReference>
<dbReference type="EMBL" id="FRCY01000022">
    <property type="protein sequence ID" value="SHN33805.1"/>
    <property type="molecule type" value="Genomic_DNA"/>
</dbReference>
<dbReference type="RefSeq" id="WP_178371562.1">
    <property type="nucleotide sequence ID" value="NZ_FRCY01000022.1"/>
</dbReference>
<feature type="non-terminal residue" evidence="2">
    <location>
        <position position="378"/>
    </location>
</feature>
<proteinExistence type="predicted"/>
<feature type="domain" description="MBG" evidence="1">
    <location>
        <begin position="9"/>
        <end position="81"/>
    </location>
</feature>
<name>A0A1M7QQK4_9BACT</name>
<feature type="domain" description="MBG" evidence="1">
    <location>
        <begin position="88"/>
        <end position="160"/>
    </location>
</feature>
<evidence type="ECO:0000313" key="2">
    <source>
        <dbReference type="EMBL" id="SHN33805.1"/>
    </source>
</evidence>